<evidence type="ECO:0000313" key="2">
    <source>
        <dbReference type="Proteomes" id="UP000245383"/>
    </source>
</evidence>
<protein>
    <submittedName>
        <fullName evidence="1">Uncharacterized protein</fullName>
    </submittedName>
</protein>
<comment type="caution">
    <text evidence="1">The sequence shown here is derived from an EMBL/GenBank/DDBJ whole genome shotgun (WGS) entry which is preliminary data.</text>
</comment>
<proteinExistence type="predicted"/>
<keyword evidence="2" id="KW-1185">Reference proteome</keyword>
<reference evidence="1 2" key="1">
    <citation type="journal article" date="2018" name="MBio">
        <title>Comparative Genomics Reveals the Core Gene Toolbox for the Fungus-Insect Symbiosis.</title>
        <authorList>
            <person name="Wang Y."/>
            <person name="Stata M."/>
            <person name="Wang W."/>
            <person name="Stajich J.E."/>
            <person name="White M.M."/>
            <person name="Moncalvo J.M."/>
        </authorList>
    </citation>
    <scope>NUCLEOTIDE SEQUENCE [LARGE SCALE GENOMIC DNA]</scope>
    <source>
        <strain evidence="1 2">SWE-8-4</strain>
    </source>
</reference>
<organism evidence="1 2">
    <name type="scientific">Smittium simulii</name>
    <dbReference type="NCBI Taxonomy" id="133385"/>
    <lineage>
        <taxon>Eukaryota</taxon>
        <taxon>Fungi</taxon>
        <taxon>Fungi incertae sedis</taxon>
        <taxon>Zoopagomycota</taxon>
        <taxon>Kickxellomycotina</taxon>
        <taxon>Harpellomycetes</taxon>
        <taxon>Harpellales</taxon>
        <taxon>Legeriomycetaceae</taxon>
        <taxon>Smittium</taxon>
    </lineage>
</organism>
<evidence type="ECO:0000313" key="1">
    <source>
        <dbReference type="EMBL" id="PVU92848.1"/>
    </source>
</evidence>
<dbReference type="AlphaFoldDB" id="A0A2T9YKJ4"/>
<dbReference type="EMBL" id="MBFR01000147">
    <property type="protein sequence ID" value="PVU92848.1"/>
    <property type="molecule type" value="Genomic_DNA"/>
</dbReference>
<name>A0A2T9YKJ4_9FUNG</name>
<gene>
    <name evidence="1" type="ORF">BB561_003580</name>
</gene>
<dbReference type="Proteomes" id="UP000245383">
    <property type="component" value="Unassembled WGS sequence"/>
</dbReference>
<accession>A0A2T9YKJ4</accession>
<sequence length="110" mass="12351">MSCDYFGNKNLRPKAATLPIDKNLKVFNDDLIVGKKIEIQNGINVFKGNQSVQNVKSLQLNDGMHIYNGNVIIEVPEIQNLVMMLNDILNNSALIEKIGTKTFTTCKKKQ</sequence>